<dbReference type="PROSITE" id="PS51184">
    <property type="entry name" value="JMJC"/>
    <property type="match status" value="1"/>
</dbReference>
<dbReference type="Pfam" id="PF13621">
    <property type="entry name" value="Cupin_8"/>
    <property type="match status" value="1"/>
</dbReference>
<sequence>MDLYQYVLSIVVFCVMLFFYLHIQFHLKTSNELEIYEIDDPSKDKFEEICDLRQPVLINCDEDTSKIINTSNKNFLLESYPVFEVKIRETDDNQQQNGTTDELYVPLPFHIAEKLFANDTMSSYISENNQDFLTETGAVKSLSYNDAFLRPYLVSNCYYDILMGSHGAETPFKYELNYRNYFMVTQGSIKVKLSPPKSSKYLYPIYDYENLEFRSQINPWSPQTKYKIDFDKIKCLELTLEPGRILYIPAYWWYSFQYNGTNSTSVSCLKYRTYMNNLAICPSIFMYALQNQNVERKIAKKIDIKHLHQEQIPSNVNNVTPITNITPTISDDSTPISEINTMDNSIPDILRPNDTEMPLYI</sequence>
<dbReference type="SUPFAM" id="SSF51197">
    <property type="entry name" value="Clavaminate synthase-like"/>
    <property type="match status" value="1"/>
</dbReference>
<dbReference type="InterPro" id="IPR041667">
    <property type="entry name" value="Cupin_8"/>
</dbReference>
<feature type="transmembrane region" description="Helical" evidence="1">
    <location>
        <begin position="6"/>
        <end position="23"/>
    </location>
</feature>
<keyword evidence="1" id="KW-0812">Transmembrane</keyword>
<keyword evidence="1" id="KW-1133">Transmembrane helix</keyword>
<dbReference type="PANTHER" id="PTHR12461">
    <property type="entry name" value="HYPOXIA-INDUCIBLE FACTOR 1 ALPHA INHIBITOR-RELATED"/>
    <property type="match status" value="1"/>
</dbReference>
<dbReference type="EMBL" id="MN740245">
    <property type="protein sequence ID" value="QHT95727.1"/>
    <property type="molecule type" value="Genomic_DNA"/>
</dbReference>
<evidence type="ECO:0000313" key="3">
    <source>
        <dbReference type="EMBL" id="QHT95727.1"/>
    </source>
</evidence>
<evidence type="ECO:0000256" key="1">
    <source>
        <dbReference type="SAM" id="Phobius"/>
    </source>
</evidence>
<name>A0A6C0IV67_9ZZZZ</name>
<organism evidence="3">
    <name type="scientific">viral metagenome</name>
    <dbReference type="NCBI Taxonomy" id="1070528"/>
    <lineage>
        <taxon>unclassified sequences</taxon>
        <taxon>metagenomes</taxon>
        <taxon>organismal metagenomes</taxon>
    </lineage>
</organism>
<accession>A0A6C0IV67</accession>
<dbReference type="AlphaFoldDB" id="A0A6C0IV67"/>
<feature type="domain" description="JmjC" evidence="2">
    <location>
        <begin position="122"/>
        <end position="289"/>
    </location>
</feature>
<keyword evidence="1" id="KW-0472">Membrane</keyword>
<dbReference type="InterPro" id="IPR003347">
    <property type="entry name" value="JmjC_dom"/>
</dbReference>
<dbReference type="Gene3D" id="2.60.120.650">
    <property type="entry name" value="Cupin"/>
    <property type="match status" value="1"/>
</dbReference>
<proteinExistence type="predicted"/>
<reference evidence="3" key="1">
    <citation type="journal article" date="2020" name="Nature">
        <title>Giant virus diversity and host interactions through global metagenomics.</title>
        <authorList>
            <person name="Schulz F."/>
            <person name="Roux S."/>
            <person name="Paez-Espino D."/>
            <person name="Jungbluth S."/>
            <person name="Walsh D.A."/>
            <person name="Denef V.J."/>
            <person name="McMahon K.D."/>
            <person name="Konstantinidis K.T."/>
            <person name="Eloe-Fadrosh E.A."/>
            <person name="Kyrpides N.C."/>
            <person name="Woyke T."/>
        </authorList>
    </citation>
    <scope>NUCLEOTIDE SEQUENCE</scope>
    <source>
        <strain evidence="3">GVMAG-M-3300024301-20</strain>
    </source>
</reference>
<evidence type="ECO:0000259" key="2">
    <source>
        <dbReference type="PROSITE" id="PS51184"/>
    </source>
</evidence>
<protein>
    <recommendedName>
        <fullName evidence="2">JmjC domain-containing protein</fullName>
    </recommendedName>
</protein>
<dbReference type="PANTHER" id="PTHR12461:SF105">
    <property type="entry name" value="HYPOXIA-INDUCIBLE FACTOR 1-ALPHA INHIBITOR"/>
    <property type="match status" value="1"/>
</dbReference>